<dbReference type="AlphaFoldDB" id="M5E3A1"/>
<organism evidence="1 2">
    <name type="scientific">Halanaerobium saccharolyticum subsp. saccharolyticum DSM 6643</name>
    <dbReference type="NCBI Taxonomy" id="1293054"/>
    <lineage>
        <taxon>Bacteria</taxon>
        <taxon>Bacillati</taxon>
        <taxon>Bacillota</taxon>
        <taxon>Clostridia</taxon>
        <taxon>Halanaerobiales</taxon>
        <taxon>Halanaerobiaceae</taxon>
        <taxon>Halanaerobium</taxon>
    </lineage>
</organism>
<proteinExistence type="predicted"/>
<dbReference type="RefSeq" id="WP_005489475.1">
    <property type="nucleotide sequence ID" value="NZ_CAUI01000021.1"/>
</dbReference>
<dbReference type="Gene3D" id="3.90.550.10">
    <property type="entry name" value="Spore Coat Polysaccharide Biosynthesis Protein SpsA, Chain A"/>
    <property type="match status" value="1"/>
</dbReference>
<dbReference type="SUPFAM" id="SSF53448">
    <property type="entry name" value="Nucleotide-diphospho-sugar transferases"/>
    <property type="match status" value="1"/>
</dbReference>
<protein>
    <recommendedName>
        <fullName evidence="3">Glycosyltransferase</fullName>
    </recommendedName>
</protein>
<evidence type="ECO:0000313" key="1">
    <source>
        <dbReference type="EMBL" id="CCU80159.1"/>
    </source>
</evidence>
<dbReference type="Proteomes" id="UP000012063">
    <property type="component" value="Unassembled WGS sequence"/>
</dbReference>
<dbReference type="EMBL" id="CAUI01000021">
    <property type="protein sequence ID" value="CCU80159.1"/>
    <property type="molecule type" value="Genomic_DNA"/>
</dbReference>
<dbReference type="InParanoid" id="M5E3A1"/>
<sequence>MQAAVIIMSRAPIAGKTKTRLESHLKKDECAELHQAFLKDINFKLLKLKKINSQIDLYLSFTPREQETIFSEIIDEHFTRIPQRGQDLGEKMFNALNDAYLLSDLPVIITGSDIPLLDIDIFTEAIAGLKERDLVIGPADDGGYYLIGMKKPKKFIFDFENWGNSAVLDRTIKEASKHNLKIHFLPEASDVDTFQELLKLRSKLINGEINSSYPKNTEAVIKKIFAY</sequence>
<dbReference type="STRING" id="1293054.HSACCH_01897"/>
<dbReference type="PANTHER" id="PTHR36529">
    <property type="entry name" value="SLL1095 PROTEIN"/>
    <property type="match status" value="1"/>
</dbReference>
<keyword evidence="2" id="KW-1185">Reference proteome</keyword>
<dbReference type="Pfam" id="PF09837">
    <property type="entry name" value="DUF2064"/>
    <property type="match status" value="1"/>
</dbReference>
<reference evidence="2" key="1">
    <citation type="journal article" date="2013" name="Genome Announc.">
        <title>Genome Sequence of Halanaerobium saccharolyticum subsp. saccharolyticum Strain DSM 6643T, a Halophilic Hydrogen-Producing Bacterium.</title>
        <authorList>
            <person name="Kivisto A."/>
            <person name="Larjo A."/>
            <person name="Ciranna A."/>
            <person name="Santala V."/>
            <person name="Roos C."/>
            <person name="Karp M."/>
        </authorList>
    </citation>
    <scope>NUCLEOTIDE SEQUENCE [LARGE SCALE GENOMIC DNA]</scope>
    <source>
        <strain evidence="2">DSM 6643</strain>
    </source>
</reference>
<dbReference type="OrthoDB" id="9810303at2"/>
<comment type="caution">
    <text evidence="1">The sequence shown here is derived from an EMBL/GenBank/DDBJ whole genome shotgun (WGS) entry which is preliminary data.</text>
</comment>
<evidence type="ECO:0008006" key="3">
    <source>
        <dbReference type="Google" id="ProtNLM"/>
    </source>
</evidence>
<dbReference type="eggNOG" id="COG3222">
    <property type="taxonomic scope" value="Bacteria"/>
</dbReference>
<accession>M5E3A1</accession>
<dbReference type="InterPro" id="IPR029044">
    <property type="entry name" value="Nucleotide-diphossugar_trans"/>
</dbReference>
<evidence type="ECO:0000313" key="2">
    <source>
        <dbReference type="Proteomes" id="UP000012063"/>
    </source>
</evidence>
<name>M5E3A1_9FIRM</name>
<dbReference type="PANTHER" id="PTHR36529:SF1">
    <property type="entry name" value="GLYCOSYLTRANSFERASE"/>
    <property type="match status" value="1"/>
</dbReference>
<dbReference type="NCBIfam" id="TIGR04282">
    <property type="entry name" value="glyco_like_cofC"/>
    <property type="match status" value="1"/>
</dbReference>
<dbReference type="InterPro" id="IPR018641">
    <property type="entry name" value="Trfase_1_rSAM/seldom-assoc"/>
</dbReference>
<gene>
    <name evidence="1" type="ORF">HSACCH_01897</name>
</gene>